<evidence type="ECO:0000259" key="3">
    <source>
        <dbReference type="Pfam" id="PF17782"/>
    </source>
</evidence>
<organism evidence="4 5">
    <name type="scientific">Paramylibacter ulvae</name>
    <dbReference type="NCBI Taxonomy" id="1651968"/>
    <lineage>
        <taxon>Bacteria</taxon>
        <taxon>Pseudomonadati</taxon>
        <taxon>Pseudomonadota</taxon>
        <taxon>Alphaproteobacteria</taxon>
        <taxon>Rhodobacterales</taxon>
        <taxon>Paracoccaceae</taxon>
        <taxon>Paramylibacter</taxon>
    </lineage>
</organism>
<dbReference type="Pfam" id="PF21102">
    <property type="entry name" value="DprA_N"/>
    <property type="match status" value="1"/>
</dbReference>
<evidence type="ECO:0000313" key="4">
    <source>
        <dbReference type="EMBL" id="GHA52442.1"/>
    </source>
</evidence>
<dbReference type="InterPro" id="IPR041614">
    <property type="entry name" value="DprA_WH"/>
</dbReference>
<dbReference type="Pfam" id="PF17782">
    <property type="entry name" value="WHD_DprA"/>
    <property type="match status" value="1"/>
</dbReference>
<dbReference type="InterPro" id="IPR003488">
    <property type="entry name" value="DprA"/>
</dbReference>
<reference evidence="5" key="1">
    <citation type="journal article" date="2019" name="Int. J. Syst. Evol. Microbiol.">
        <title>The Global Catalogue of Microorganisms (GCM) 10K type strain sequencing project: providing services to taxonomists for standard genome sequencing and annotation.</title>
        <authorList>
            <consortium name="The Broad Institute Genomics Platform"/>
            <consortium name="The Broad Institute Genome Sequencing Center for Infectious Disease"/>
            <person name="Wu L."/>
            <person name="Ma J."/>
        </authorList>
    </citation>
    <scope>NUCLEOTIDE SEQUENCE [LARGE SCALE GENOMIC DNA]</scope>
    <source>
        <strain evidence="5">KCTC 32465</strain>
    </source>
</reference>
<protein>
    <submittedName>
        <fullName evidence="4">DNA processing protein DprA</fullName>
    </submittedName>
</protein>
<evidence type="ECO:0000313" key="5">
    <source>
        <dbReference type="Proteomes" id="UP000634455"/>
    </source>
</evidence>
<name>A0ABQ3D5U6_9RHOB</name>
<dbReference type="NCBIfam" id="TIGR00732">
    <property type="entry name" value="dprA"/>
    <property type="match status" value="1"/>
</dbReference>
<comment type="similarity">
    <text evidence="1">Belongs to the DprA/Smf family.</text>
</comment>
<dbReference type="EMBL" id="BMZF01000004">
    <property type="protein sequence ID" value="GHA52442.1"/>
    <property type="molecule type" value="Genomic_DNA"/>
</dbReference>
<dbReference type="Proteomes" id="UP000634455">
    <property type="component" value="Unassembled WGS sequence"/>
</dbReference>
<dbReference type="Pfam" id="PF02481">
    <property type="entry name" value="DNA_processg_A"/>
    <property type="match status" value="1"/>
</dbReference>
<gene>
    <name evidence="4" type="ORF">GCM10008927_17370</name>
</gene>
<dbReference type="Gene3D" id="1.10.10.10">
    <property type="entry name" value="Winged helix-like DNA-binding domain superfamily/Winged helix DNA-binding domain"/>
    <property type="match status" value="1"/>
</dbReference>
<sequence>MGPATFIRLLNEYESVDAALDALPNIARDAGVSKYTTCNVGVAEREYDAGRHLGFTPLFLGHPDYPTLLNEAPDAPPFLWAQGNITLGQRDIVAMVGARNASSLGRRIAGNIARELGAAGVCVASGLARGIDAAAHQASLQTGTIAVQAGGLDVIYPKENDALTNDIAQSGLRLSEQPIGLIPQARHFPQRNRIIAGVSSAIVVVEGAARSGSLITARIAAELGREVMAVPGNPMDGRATGCNILIREGATLIRSGADILESLDRPEQSQMAFAEPPAAEIPRLSARQIADRILNLLGPSAVSEDDVIRDTGLPTNSVSPQITALEITGDISRHPGGKLARKA</sequence>
<dbReference type="Gene3D" id="3.40.50.450">
    <property type="match status" value="1"/>
</dbReference>
<keyword evidence="5" id="KW-1185">Reference proteome</keyword>
<dbReference type="PANTHER" id="PTHR43022:SF1">
    <property type="entry name" value="PROTEIN SMF"/>
    <property type="match status" value="1"/>
</dbReference>
<dbReference type="InterPro" id="IPR036388">
    <property type="entry name" value="WH-like_DNA-bd_sf"/>
</dbReference>
<feature type="domain" description="Smf/DprA SLOG" evidence="2">
    <location>
        <begin position="59"/>
        <end position="263"/>
    </location>
</feature>
<comment type="caution">
    <text evidence="4">The sequence shown here is derived from an EMBL/GenBank/DDBJ whole genome shotgun (WGS) entry which is preliminary data.</text>
</comment>
<dbReference type="InterPro" id="IPR057666">
    <property type="entry name" value="DrpA_SLOG"/>
</dbReference>
<evidence type="ECO:0000256" key="1">
    <source>
        <dbReference type="ARBA" id="ARBA00006525"/>
    </source>
</evidence>
<proteinExistence type="inferred from homology"/>
<evidence type="ECO:0000259" key="2">
    <source>
        <dbReference type="Pfam" id="PF02481"/>
    </source>
</evidence>
<dbReference type="SUPFAM" id="SSF102405">
    <property type="entry name" value="MCP/YpsA-like"/>
    <property type="match status" value="1"/>
</dbReference>
<dbReference type="PANTHER" id="PTHR43022">
    <property type="entry name" value="PROTEIN SMF"/>
    <property type="match status" value="1"/>
</dbReference>
<feature type="domain" description="DprA winged helix" evidence="3">
    <location>
        <begin position="287"/>
        <end position="337"/>
    </location>
</feature>
<accession>A0ABQ3D5U6</accession>